<keyword evidence="2" id="KW-1185">Reference proteome</keyword>
<comment type="caution">
    <text evidence="1">The sequence shown here is derived from an EMBL/GenBank/DDBJ whole genome shotgun (WGS) entry which is preliminary data.</text>
</comment>
<dbReference type="Proteomes" id="UP000274046">
    <property type="component" value="Unassembled WGS sequence"/>
</dbReference>
<protein>
    <recommendedName>
        <fullName evidence="3">Squalene cyclase C-terminal domain-containing protein</fullName>
    </recommendedName>
</protein>
<evidence type="ECO:0000313" key="2">
    <source>
        <dbReference type="Proteomes" id="UP000274046"/>
    </source>
</evidence>
<dbReference type="AlphaFoldDB" id="A0A3N0BTT2"/>
<dbReference type="OrthoDB" id="4673451at2"/>
<gene>
    <name evidence="1" type="ORF">D7004_13230</name>
</gene>
<name>A0A3N0BTT2_9SPHI</name>
<sequence>MVTWGQWDPVYPLKALLSSDLNKYRSIGDAGIAWLLSQQFKDGSWRGDHILQIPHTHIHEPGEITEWKLGSFGTGITVDDHNRIFTTVTVLNLLALFRTEYAH</sequence>
<accession>A0A3N0BTT2</accession>
<reference evidence="1 2" key="1">
    <citation type="submission" date="2018-10" db="EMBL/GenBank/DDBJ databases">
        <title>Genome sequencing of Pedobacter jejuensis TNB23.</title>
        <authorList>
            <person name="Cho Y.-J."/>
            <person name="Cho A."/>
            <person name="Kim O.-S."/>
        </authorList>
    </citation>
    <scope>NUCLEOTIDE SEQUENCE [LARGE SCALE GENOMIC DNA]</scope>
    <source>
        <strain evidence="1 2">TNB23</strain>
    </source>
</reference>
<evidence type="ECO:0008006" key="3">
    <source>
        <dbReference type="Google" id="ProtNLM"/>
    </source>
</evidence>
<dbReference type="RefSeq" id="WP_123206309.1">
    <property type="nucleotide sequence ID" value="NZ_RBEE01000023.1"/>
</dbReference>
<evidence type="ECO:0000313" key="1">
    <source>
        <dbReference type="EMBL" id="RNL52506.1"/>
    </source>
</evidence>
<dbReference type="SUPFAM" id="SSF48239">
    <property type="entry name" value="Terpenoid cyclases/Protein prenyltransferases"/>
    <property type="match status" value="1"/>
</dbReference>
<proteinExistence type="predicted"/>
<dbReference type="InterPro" id="IPR008930">
    <property type="entry name" value="Terpenoid_cyclase/PrenylTrfase"/>
</dbReference>
<organism evidence="1 2">
    <name type="scientific">Pedobacter jejuensis</name>
    <dbReference type="NCBI Taxonomy" id="1268550"/>
    <lineage>
        <taxon>Bacteria</taxon>
        <taxon>Pseudomonadati</taxon>
        <taxon>Bacteroidota</taxon>
        <taxon>Sphingobacteriia</taxon>
        <taxon>Sphingobacteriales</taxon>
        <taxon>Sphingobacteriaceae</taxon>
        <taxon>Pedobacter</taxon>
    </lineage>
</organism>
<dbReference type="EMBL" id="RBEE01000023">
    <property type="protein sequence ID" value="RNL52506.1"/>
    <property type="molecule type" value="Genomic_DNA"/>
</dbReference>